<dbReference type="InterPro" id="IPR051851">
    <property type="entry name" value="EFR3_Homologs"/>
</dbReference>
<evidence type="ECO:0000313" key="2">
    <source>
        <dbReference type="EMBL" id="KAF6404701.1"/>
    </source>
</evidence>
<dbReference type="Pfam" id="PF21052">
    <property type="entry name" value="EFR3_ARM"/>
    <property type="match status" value="1"/>
</dbReference>
<sequence length="632" mass="71601">MPTRVCCCCSALRPRYKRLVDNIFPEDPKDGLVKADMEKLTFYAVSAPEKLDRIGSYLAERLSRDVVRHRSGYVLIAMEALDQLLMACHSQSIKPFVESFLHMVAKLLESGEPKLQVLGTNSFVKFANIEEDTPSYHRRYDFFVSRFSAMCHSCHSDPETRTEHLDHHKLWDPNEFAVQCFKIIMYSIQAQYSHHVIQEILGHLDARKKDSPRVRAGIIQVLLEAVAIAAKGSIGPTVLEVFNTLLKHLRLSVESEANDLQGGPAGSATVTTASKDNDEKIVQNAIIQTIGFFGSNLPDYQRSEIMMFIMGKVPVFGTTTHTLDISQLGDLGTRRIQIMLLRSLLMVTSGYKAKTIVTALPGSFLDPLLSPSLMEDYELRQLVLEVMHNLMDRHDNRAKLRGIRIIPDVADLKIKREKICRQDTSFMKKNGQQLYRHIYLGCKEEDNVQKNYELLYTSLALITIELANEEVVIDLIRLAIALQDSAIINEDSLPMFHRCGIMALVAAYLNFVSQMIAVPAFCQHVTKVIEIRTVEAPYFLPEHIFRDKCMLPKSLEKHDKNLYFLINKITESLGGSGYSVERLSVPYVPQVTDEDRLSRRKSIVDTVSIQVDILPSSVPSDDVRTRVYPPEL</sequence>
<dbReference type="Proteomes" id="UP000593571">
    <property type="component" value="Unassembled WGS sequence"/>
</dbReference>
<evidence type="ECO:0000256" key="1">
    <source>
        <dbReference type="ARBA" id="ARBA00010216"/>
    </source>
</evidence>
<dbReference type="AlphaFoldDB" id="A0A7J8C1F5"/>
<dbReference type="PANTHER" id="PTHR12444:SF1">
    <property type="entry name" value="PROTEIN EFR3 HOMOLOG A"/>
    <property type="match status" value="1"/>
</dbReference>
<comment type="caution">
    <text evidence="2">The sequence shown here is derived from an EMBL/GenBank/DDBJ whole genome shotgun (WGS) entry which is preliminary data.</text>
</comment>
<dbReference type="SUPFAM" id="SSF48371">
    <property type="entry name" value="ARM repeat"/>
    <property type="match status" value="1"/>
</dbReference>
<dbReference type="PANTHER" id="PTHR12444">
    <property type="entry name" value="PROTEIN EFR3 HOMOLOG CMP44E"/>
    <property type="match status" value="1"/>
</dbReference>
<accession>A0A7J8C1F5</accession>
<keyword evidence="3" id="KW-1185">Reference proteome</keyword>
<evidence type="ECO:0000313" key="3">
    <source>
        <dbReference type="Proteomes" id="UP000593571"/>
    </source>
</evidence>
<gene>
    <name evidence="2" type="ORF">HJG63_004323</name>
</gene>
<dbReference type="EMBL" id="JACASE010000015">
    <property type="protein sequence ID" value="KAF6404701.1"/>
    <property type="molecule type" value="Genomic_DNA"/>
</dbReference>
<reference evidence="2 3" key="1">
    <citation type="journal article" date="2020" name="Nature">
        <title>Six reference-quality genomes reveal evolution of bat adaptations.</title>
        <authorList>
            <person name="Jebb D."/>
            <person name="Huang Z."/>
            <person name="Pippel M."/>
            <person name="Hughes G.M."/>
            <person name="Lavrichenko K."/>
            <person name="Devanna P."/>
            <person name="Winkler S."/>
            <person name="Jermiin L.S."/>
            <person name="Skirmuntt E.C."/>
            <person name="Katzourakis A."/>
            <person name="Burkitt-Gray L."/>
            <person name="Ray D.A."/>
            <person name="Sullivan K.A.M."/>
            <person name="Roscito J.G."/>
            <person name="Kirilenko B.M."/>
            <person name="Davalos L.M."/>
            <person name="Corthals A.P."/>
            <person name="Power M.L."/>
            <person name="Jones G."/>
            <person name="Ransome R.D."/>
            <person name="Dechmann D.K.N."/>
            <person name="Locatelli A.G."/>
            <person name="Puechmaille S.J."/>
            <person name="Fedrigo O."/>
            <person name="Jarvis E.D."/>
            <person name="Hiller M."/>
            <person name="Vernes S.C."/>
            <person name="Myers E.W."/>
            <person name="Teeling E.C."/>
        </authorList>
    </citation>
    <scope>NUCLEOTIDE SEQUENCE [LARGE SCALE GENOMIC DNA]</scope>
    <source>
        <strain evidence="2">MRouAeg1</strain>
        <tissue evidence="2">Muscle</tissue>
    </source>
</reference>
<organism evidence="2 3">
    <name type="scientific">Rousettus aegyptiacus</name>
    <name type="common">Egyptian fruit bat</name>
    <name type="synonym">Pteropus aegyptiacus</name>
    <dbReference type="NCBI Taxonomy" id="9407"/>
    <lineage>
        <taxon>Eukaryota</taxon>
        <taxon>Metazoa</taxon>
        <taxon>Chordata</taxon>
        <taxon>Craniata</taxon>
        <taxon>Vertebrata</taxon>
        <taxon>Euteleostomi</taxon>
        <taxon>Mammalia</taxon>
        <taxon>Eutheria</taxon>
        <taxon>Laurasiatheria</taxon>
        <taxon>Chiroptera</taxon>
        <taxon>Yinpterochiroptera</taxon>
        <taxon>Pteropodoidea</taxon>
        <taxon>Pteropodidae</taxon>
        <taxon>Rousettinae</taxon>
        <taxon>Rousettus</taxon>
    </lineage>
</organism>
<comment type="similarity">
    <text evidence="1">Belongs to the EFR3 family.</text>
</comment>
<dbReference type="GO" id="GO:0072659">
    <property type="term" value="P:protein localization to plasma membrane"/>
    <property type="evidence" value="ECO:0007669"/>
    <property type="project" value="TreeGrafter"/>
</dbReference>
<protein>
    <submittedName>
        <fullName evidence="2">EFR3-like protein A</fullName>
    </submittedName>
</protein>
<dbReference type="GO" id="GO:0005886">
    <property type="term" value="C:plasma membrane"/>
    <property type="evidence" value="ECO:0007669"/>
    <property type="project" value="TreeGrafter"/>
</dbReference>
<name>A0A7J8C1F5_ROUAE</name>
<proteinExistence type="inferred from homology"/>
<dbReference type="InterPro" id="IPR016024">
    <property type="entry name" value="ARM-type_fold"/>
</dbReference>
<dbReference type="InterPro" id="IPR049152">
    <property type="entry name" value="EFR3-like_ARM"/>
</dbReference>